<reference evidence="1 2" key="1">
    <citation type="journal article" date="2018" name="Environ. Microbiol.">
        <title>Novel energy conservation strategies and behaviour of Pelotomaculum schinkii driving syntrophic propionate catabolism.</title>
        <authorList>
            <person name="Hidalgo-Ahumada C.A.P."/>
            <person name="Nobu M.K."/>
            <person name="Narihiro T."/>
            <person name="Tamaki H."/>
            <person name="Liu W.T."/>
            <person name="Kamagata Y."/>
            <person name="Stams A.J.M."/>
            <person name="Imachi H."/>
            <person name="Sousa D.Z."/>
        </authorList>
    </citation>
    <scope>NUCLEOTIDE SEQUENCE [LARGE SCALE GENOMIC DNA]</scope>
    <source>
        <strain evidence="1 2">MGP</strain>
    </source>
</reference>
<proteinExistence type="predicted"/>
<accession>A0A4Y7RWI4</accession>
<organism evidence="1 2">
    <name type="scientific">Pelotomaculum propionicicum</name>
    <dbReference type="NCBI Taxonomy" id="258475"/>
    <lineage>
        <taxon>Bacteria</taxon>
        <taxon>Bacillati</taxon>
        <taxon>Bacillota</taxon>
        <taxon>Clostridia</taxon>
        <taxon>Eubacteriales</taxon>
        <taxon>Desulfotomaculaceae</taxon>
        <taxon>Pelotomaculum</taxon>
    </lineage>
</organism>
<dbReference type="Pfam" id="PF05354">
    <property type="entry name" value="Phage_attach"/>
    <property type="match status" value="1"/>
</dbReference>
<keyword evidence="2" id="KW-1185">Reference proteome</keyword>
<dbReference type="GO" id="GO:0019068">
    <property type="term" value="P:virion assembly"/>
    <property type="evidence" value="ECO:0007669"/>
    <property type="project" value="InterPro"/>
</dbReference>
<dbReference type="OrthoDB" id="9802430at2"/>
<evidence type="ECO:0000313" key="2">
    <source>
        <dbReference type="Proteomes" id="UP000297597"/>
    </source>
</evidence>
<comment type="caution">
    <text evidence="1">The sequence shown here is derived from an EMBL/GenBank/DDBJ whole genome shotgun (WGS) entry which is preliminary data.</text>
</comment>
<evidence type="ECO:0000313" key="1">
    <source>
        <dbReference type="EMBL" id="TEB13368.1"/>
    </source>
</evidence>
<dbReference type="InterPro" id="IPR008018">
    <property type="entry name" value="Phage_tail_attach_FII"/>
</dbReference>
<name>A0A4Y7RWI4_9FIRM</name>
<protein>
    <submittedName>
        <fullName evidence="1">Uncharacterized protein</fullName>
    </submittedName>
</protein>
<dbReference type="RefSeq" id="WP_134212162.1">
    <property type="nucleotide sequence ID" value="NZ_QFFZ01000002.1"/>
</dbReference>
<dbReference type="AlphaFoldDB" id="A0A4Y7RWI4"/>
<dbReference type="Proteomes" id="UP000297597">
    <property type="component" value="Unassembled WGS sequence"/>
</dbReference>
<sequence>MPGFKDYLASDLDTFINQGEFADFHDIDGRQVKCVVDSDILQPLKQADYDIAYNATKMLFVKASDLPERPVKGQRIRLDGELFTVALCGEAGGMLEITLEAIEA</sequence>
<dbReference type="EMBL" id="QFFZ01000002">
    <property type="protein sequence ID" value="TEB13368.1"/>
    <property type="molecule type" value="Genomic_DNA"/>
</dbReference>
<gene>
    <name evidence="1" type="ORF">Pmgp_00262</name>
</gene>